<reference evidence="1" key="1">
    <citation type="submission" date="2021-08" db="EMBL/GenBank/DDBJ databases">
        <title>The first chromosome-level gecko genome reveals the dynamic sex chromosomes of Neotropical dwarf geckos (Sphaerodactylidae: Sphaerodactylus).</title>
        <authorList>
            <person name="Pinto B.J."/>
            <person name="Keating S.E."/>
            <person name="Gamble T."/>
        </authorList>
    </citation>
    <scope>NUCLEOTIDE SEQUENCE</scope>
    <source>
        <strain evidence="1">TG3544</strain>
    </source>
</reference>
<evidence type="ECO:0000313" key="2">
    <source>
        <dbReference type="Proteomes" id="UP000827872"/>
    </source>
</evidence>
<protein>
    <submittedName>
        <fullName evidence="1">Uncharacterized protein</fullName>
    </submittedName>
</protein>
<comment type="caution">
    <text evidence="1">The sequence shown here is derived from an EMBL/GenBank/DDBJ whole genome shotgun (WGS) entry which is preliminary data.</text>
</comment>
<proteinExistence type="predicted"/>
<gene>
    <name evidence="1" type="ORF">K3G42_027276</name>
</gene>
<accession>A0ACB8EKV4</accession>
<keyword evidence="2" id="KW-1185">Reference proteome</keyword>
<sequence length="185" mass="20345">MEKAIPTALSEQQKECEDDERNTVLMTLVPNKEDFAALEYPQGEERIAAFLKDAKTSLESVALLGASKEEGIGLKEAIPSSSEKLAAMNREGKVNDKMCSHKEDPILLSPFSHQEPDDAIEACKVTGKAKTRQSSEMKMFGLINQSIAVNTLPLGKVKYAPQKVPPVTMECVLLHYVGYDFISDV</sequence>
<dbReference type="EMBL" id="CM037616">
    <property type="protein sequence ID" value="KAH7992816.1"/>
    <property type="molecule type" value="Genomic_DNA"/>
</dbReference>
<dbReference type="Proteomes" id="UP000827872">
    <property type="component" value="Linkage Group LG03"/>
</dbReference>
<evidence type="ECO:0000313" key="1">
    <source>
        <dbReference type="EMBL" id="KAH7992816.1"/>
    </source>
</evidence>
<organism evidence="1 2">
    <name type="scientific">Sphaerodactylus townsendi</name>
    <dbReference type="NCBI Taxonomy" id="933632"/>
    <lineage>
        <taxon>Eukaryota</taxon>
        <taxon>Metazoa</taxon>
        <taxon>Chordata</taxon>
        <taxon>Craniata</taxon>
        <taxon>Vertebrata</taxon>
        <taxon>Euteleostomi</taxon>
        <taxon>Lepidosauria</taxon>
        <taxon>Squamata</taxon>
        <taxon>Bifurcata</taxon>
        <taxon>Gekkota</taxon>
        <taxon>Sphaerodactylidae</taxon>
        <taxon>Sphaerodactylus</taxon>
    </lineage>
</organism>
<name>A0ACB8EKV4_9SAUR</name>